<proteinExistence type="predicted"/>
<dbReference type="KEGG" id="gni:GNIT_1865"/>
<organism evidence="1 2">
    <name type="scientific">Glaciecola nitratireducens (strain JCM 12485 / KCTC 12276 / FR1064)</name>
    <dbReference type="NCBI Taxonomy" id="1085623"/>
    <lineage>
        <taxon>Bacteria</taxon>
        <taxon>Pseudomonadati</taxon>
        <taxon>Pseudomonadota</taxon>
        <taxon>Gammaproteobacteria</taxon>
        <taxon>Alteromonadales</taxon>
        <taxon>Alteromonadaceae</taxon>
        <taxon>Brumicola</taxon>
    </lineage>
</organism>
<dbReference type="Proteomes" id="UP000009282">
    <property type="component" value="Chromosome"/>
</dbReference>
<dbReference type="AlphaFoldDB" id="G4QHI8"/>
<name>G4QHI8_GLANF</name>
<accession>G4QHI8</accession>
<evidence type="ECO:0000313" key="2">
    <source>
        <dbReference type="Proteomes" id="UP000009282"/>
    </source>
</evidence>
<protein>
    <submittedName>
        <fullName evidence="1">Uncharacterized protein</fullName>
    </submittedName>
</protein>
<reference evidence="1 2" key="1">
    <citation type="journal article" date="2011" name="J. Bacteriol.">
        <title>Complete genome sequence of seawater bacterium Glaciecola nitratireducens FR1064T.</title>
        <authorList>
            <person name="Bian F."/>
            <person name="Qin Q.L."/>
            <person name="Xie B.B."/>
            <person name="Shu Y.L."/>
            <person name="Zhang X.Y."/>
            <person name="Yu Y."/>
            <person name="Chen B."/>
            <person name="Chen X.L."/>
            <person name="Zhou B.C."/>
            <person name="Zhang Y.Z."/>
        </authorList>
    </citation>
    <scope>NUCLEOTIDE SEQUENCE [LARGE SCALE GENOMIC DNA]</scope>
    <source>
        <strain evidence="2">JCM 12485 / KCTC 12276 / FR1064</strain>
    </source>
</reference>
<dbReference type="HOGENOM" id="CLU_3356426_0_0_6"/>
<evidence type="ECO:0000313" key="1">
    <source>
        <dbReference type="EMBL" id="AEP29974.1"/>
    </source>
</evidence>
<gene>
    <name evidence="1" type="ordered locus">GNIT_1865</name>
</gene>
<keyword evidence="2" id="KW-1185">Reference proteome</keyword>
<dbReference type="EMBL" id="CP003060">
    <property type="protein sequence ID" value="AEP29974.1"/>
    <property type="molecule type" value="Genomic_DNA"/>
</dbReference>
<sequence length="36" mass="4249">MDRPHNLKTSFKTERQVSENVYRKGVLHSSGRFQQS</sequence>